<gene>
    <name evidence="4" type="ORF">AWN90_28930</name>
</gene>
<organism evidence="4 5">
    <name type="scientific">Nocardia terpenica</name>
    <dbReference type="NCBI Taxonomy" id="455432"/>
    <lineage>
        <taxon>Bacteria</taxon>
        <taxon>Bacillati</taxon>
        <taxon>Actinomycetota</taxon>
        <taxon>Actinomycetes</taxon>
        <taxon>Mycobacteriales</taxon>
        <taxon>Nocardiaceae</taxon>
        <taxon>Nocardia</taxon>
    </lineage>
</organism>
<dbReference type="Pfam" id="PF00440">
    <property type="entry name" value="TetR_N"/>
    <property type="match status" value="1"/>
</dbReference>
<reference evidence="4 5" key="1">
    <citation type="submission" date="2016-04" db="EMBL/GenBank/DDBJ databases">
        <authorList>
            <person name="Evans L.H."/>
            <person name="Alamgir A."/>
            <person name="Owens N."/>
            <person name="Weber N.D."/>
            <person name="Virtaneva K."/>
            <person name="Barbian K."/>
            <person name="Babar A."/>
            <person name="Rosenke K."/>
        </authorList>
    </citation>
    <scope>NUCLEOTIDE SEQUENCE [LARGE SCALE GENOMIC DNA]</scope>
    <source>
        <strain evidence="4 5">IFM 0406</strain>
    </source>
</reference>
<dbReference type="InterPro" id="IPR009057">
    <property type="entry name" value="Homeodomain-like_sf"/>
</dbReference>
<evidence type="ECO:0000256" key="2">
    <source>
        <dbReference type="PROSITE-ProRule" id="PRU00335"/>
    </source>
</evidence>
<accession>A0A164LVV0</accession>
<name>A0A164LVV0_9NOCA</name>
<dbReference type="RefSeq" id="WP_067589012.1">
    <property type="nucleotide sequence ID" value="NZ_JABMCZ010000004.1"/>
</dbReference>
<dbReference type="AlphaFoldDB" id="A0A164LVV0"/>
<evidence type="ECO:0000313" key="4">
    <source>
        <dbReference type="EMBL" id="KZM72797.1"/>
    </source>
</evidence>
<comment type="caution">
    <text evidence="4">The sequence shown here is derived from an EMBL/GenBank/DDBJ whole genome shotgun (WGS) entry which is preliminary data.</text>
</comment>
<proteinExistence type="predicted"/>
<dbReference type="InterPro" id="IPR050109">
    <property type="entry name" value="HTH-type_TetR-like_transc_reg"/>
</dbReference>
<feature type="domain" description="HTH tetR-type" evidence="3">
    <location>
        <begin position="10"/>
        <end position="70"/>
    </location>
</feature>
<dbReference type="PANTHER" id="PTHR30055:SF209">
    <property type="entry name" value="POSSIBLE TRANSCRIPTIONAL REGULATORY PROTEIN (PROBABLY TETR-FAMILY)"/>
    <property type="match status" value="1"/>
</dbReference>
<dbReference type="PRINTS" id="PR00455">
    <property type="entry name" value="HTHTETR"/>
</dbReference>
<evidence type="ECO:0000256" key="1">
    <source>
        <dbReference type="ARBA" id="ARBA00023125"/>
    </source>
</evidence>
<protein>
    <submittedName>
        <fullName evidence="4">TetR family transcriptional regulator</fullName>
    </submittedName>
</protein>
<dbReference type="Gene3D" id="1.10.357.10">
    <property type="entry name" value="Tetracycline Repressor, domain 2"/>
    <property type="match status" value="1"/>
</dbReference>
<dbReference type="SUPFAM" id="SSF46689">
    <property type="entry name" value="Homeodomain-like"/>
    <property type="match status" value="1"/>
</dbReference>
<dbReference type="STRING" id="455432.AWN90_28930"/>
<dbReference type="GO" id="GO:0000976">
    <property type="term" value="F:transcription cis-regulatory region binding"/>
    <property type="evidence" value="ECO:0007669"/>
    <property type="project" value="TreeGrafter"/>
</dbReference>
<dbReference type="InterPro" id="IPR001647">
    <property type="entry name" value="HTH_TetR"/>
</dbReference>
<dbReference type="OrthoDB" id="3784817at2"/>
<feature type="DNA-binding region" description="H-T-H motif" evidence="2">
    <location>
        <begin position="33"/>
        <end position="52"/>
    </location>
</feature>
<dbReference type="PANTHER" id="PTHR30055">
    <property type="entry name" value="HTH-TYPE TRANSCRIPTIONAL REGULATOR RUTR"/>
    <property type="match status" value="1"/>
</dbReference>
<dbReference type="Proteomes" id="UP000076512">
    <property type="component" value="Unassembled WGS sequence"/>
</dbReference>
<keyword evidence="5" id="KW-1185">Reference proteome</keyword>
<sequence>MGSETDGDADSPRTRILAAARRLLAQGGQEAISTRAVSAAAGVQPPTIYRFFGDKDSLLDAVAAQGFRDYLASKTALPPAADPVEELRRGWDQHVELGLADPALYLLMYHRPRALASPAGAAAFEILAARIRRTAQAGRLRVPESLAAALVHAAGSGTTLSLIATPEPDRDPALSVTAREAVIAAITTDEPLGPAPAPIAAAVALRAALPALDALTGNEKALMGDWLDRIAADQAPT</sequence>
<dbReference type="PROSITE" id="PS50977">
    <property type="entry name" value="HTH_TETR_2"/>
    <property type="match status" value="1"/>
</dbReference>
<dbReference type="EMBL" id="LWGR01000007">
    <property type="protein sequence ID" value="KZM72797.1"/>
    <property type="molecule type" value="Genomic_DNA"/>
</dbReference>
<keyword evidence="1 2" id="KW-0238">DNA-binding</keyword>
<evidence type="ECO:0000259" key="3">
    <source>
        <dbReference type="PROSITE" id="PS50977"/>
    </source>
</evidence>
<evidence type="ECO:0000313" key="5">
    <source>
        <dbReference type="Proteomes" id="UP000076512"/>
    </source>
</evidence>
<dbReference type="GO" id="GO:0003700">
    <property type="term" value="F:DNA-binding transcription factor activity"/>
    <property type="evidence" value="ECO:0007669"/>
    <property type="project" value="TreeGrafter"/>
</dbReference>